<dbReference type="AlphaFoldDB" id="A0A6M3KFW7"/>
<gene>
    <name evidence="2" type="ORF">MM415A00701_0013</name>
    <name evidence="1" type="ORF">MM415B01022_0021</name>
</gene>
<protein>
    <submittedName>
        <fullName evidence="2">Uncharacterized protein</fullName>
    </submittedName>
</protein>
<dbReference type="EMBL" id="MT142426">
    <property type="protein sequence ID" value="QJA80544.1"/>
    <property type="molecule type" value="Genomic_DNA"/>
</dbReference>
<proteinExistence type="predicted"/>
<organism evidence="2">
    <name type="scientific">viral metagenome</name>
    <dbReference type="NCBI Taxonomy" id="1070528"/>
    <lineage>
        <taxon>unclassified sequences</taxon>
        <taxon>metagenomes</taxon>
        <taxon>organismal metagenomes</taxon>
    </lineage>
</organism>
<sequence length="84" mass="9495">MINFLIHFLLGVTIAFFFTTRDAIVVSLTIEATQLEACWSAKTEPDIEDTIKDLMADGIGITFGAWLKKQIWTKNTKPLKTFSK</sequence>
<reference evidence="2" key="1">
    <citation type="submission" date="2020-03" db="EMBL/GenBank/DDBJ databases">
        <title>The deep terrestrial virosphere.</title>
        <authorList>
            <person name="Holmfeldt K."/>
            <person name="Nilsson E."/>
            <person name="Simone D."/>
            <person name="Lopez-Fernandez M."/>
            <person name="Wu X."/>
            <person name="de Brujin I."/>
            <person name="Lundin D."/>
            <person name="Andersson A."/>
            <person name="Bertilsson S."/>
            <person name="Dopson M."/>
        </authorList>
    </citation>
    <scope>NUCLEOTIDE SEQUENCE</scope>
    <source>
        <strain evidence="2">MM415A00701</strain>
        <strain evidence="1">MM415B01022</strain>
    </source>
</reference>
<name>A0A6M3KFW7_9ZZZZ</name>
<evidence type="ECO:0000313" key="1">
    <source>
        <dbReference type="EMBL" id="QJA60931.1"/>
    </source>
</evidence>
<evidence type="ECO:0000313" key="2">
    <source>
        <dbReference type="EMBL" id="QJA80544.1"/>
    </source>
</evidence>
<dbReference type="EMBL" id="MT141425">
    <property type="protein sequence ID" value="QJA60931.1"/>
    <property type="molecule type" value="Genomic_DNA"/>
</dbReference>
<accession>A0A6M3KFW7</accession>